<gene>
    <name evidence="6" type="ORF">GCM10009727_27190</name>
</gene>
<dbReference type="SUPFAM" id="SSF46689">
    <property type="entry name" value="Homeodomain-like"/>
    <property type="match status" value="1"/>
</dbReference>
<evidence type="ECO:0000256" key="3">
    <source>
        <dbReference type="ARBA" id="ARBA00023163"/>
    </source>
</evidence>
<reference evidence="7" key="1">
    <citation type="journal article" date="2019" name="Int. J. Syst. Evol. Microbiol.">
        <title>The Global Catalogue of Microorganisms (GCM) 10K type strain sequencing project: providing services to taxonomists for standard genome sequencing and annotation.</title>
        <authorList>
            <consortium name="The Broad Institute Genomics Platform"/>
            <consortium name="The Broad Institute Genome Sequencing Center for Infectious Disease"/>
            <person name="Wu L."/>
            <person name="Ma J."/>
        </authorList>
    </citation>
    <scope>NUCLEOTIDE SEQUENCE [LARGE SCALE GENOMIC DNA]</scope>
    <source>
        <strain evidence="7">JCM 13850</strain>
    </source>
</reference>
<evidence type="ECO:0000313" key="7">
    <source>
        <dbReference type="Proteomes" id="UP001501020"/>
    </source>
</evidence>
<dbReference type="InterPro" id="IPR001647">
    <property type="entry name" value="HTH_TetR"/>
</dbReference>
<dbReference type="PANTHER" id="PTHR30055">
    <property type="entry name" value="HTH-TYPE TRANSCRIPTIONAL REGULATOR RUTR"/>
    <property type="match status" value="1"/>
</dbReference>
<dbReference type="Pfam" id="PF17754">
    <property type="entry name" value="TetR_C_14"/>
    <property type="match status" value="1"/>
</dbReference>
<evidence type="ECO:0000259" key="5">
    <source>
        <dbReference type="PROSITE" id="PS50977"/>
    </source>
</evidence>
<accession>A0ABP5KSI0</accession>
<feature type="domain" description="HTH tetR-type" evidence="5">
    <location>
        <begin position="15"/>
        <end position="75"/>
    </location>
</feature>
<protein>
    <recommendedName>
        <fullName evidence="5">HTH tetR-type domain-containing protein</fullName>
    </recommendedName>
</protein>
<organism evidence="6 7">
    <name type="scientific">Actinomadura napierensis</name>
    <dbReference type="NCBI Taxonomy" id="267854"/>
    <lineage>
        <taxon>Bacteria</taxon>
        <taxon>Bacillati</taxon>
        <taxon>Actinomycetota</taxon>
        <taxon>Actinomycetes</taxon>
        <taxon>Streptosporangiales</taxon>
        <taxon>Thermomonosporaceae</taxon>
        <taxon>Actinomadura</taxon>
    </lineage>
</organism>
<evidence type="ECO:0000256" key="2">
    <source>
        <dbReference type="ARBA" id="ARBA00023125"/>
    </source>
</evidence>
<evidence type="ECO:0000256" key="1">
    <source>
        <dbReference type="ARBA" id="ARBA00023015"/>
    </source>
</evidence>
<dbReference type="PRINTS" id="PR00455">
    <property type="entry name" value="HTHTETR"/>
</dbReference>
<dbReference type="EMBL" id="BAAAMR010000019">
    <property type="protein sequence ID" value="GAA2133713.1"/>
    <property type="molecule type" value="Genomic_DNA"/>
</dbReference>
<dbReference type="PANTHER" id="PTHR30055:SF238">
    <property type="entry name" value="MYCOFACTOCIN BIOSYNTHESIS TRANSCRIPTIONAL REGULATOR MFTR-RELATED"/>
    <property type="match status" value="1"/>
</dbReference>
<feature type="DNA-binding region" description="H-T-H motif" evidence="4">
    <location>
        <begin position="38"/>
        <end position="57"/>
    </location>
</feature>
<dbReference type="Gene3D" id="1.10.10.60">
    <property type="entry name" value="Homeodomain-like"/>
    <property type="match status" value="1"/>
</dbReference>
<sequence length="202" mass="22110">MSGDERTGLRERTRRAVRAELSDLAVRLFLERGYERTTVEDIAAAAGMSKRSFFRYFPSKEDAVFGEAEDVAEQVAEAIRARPEGEPPWACLCAVLREQQEAIRSAQPGLRTLRLIEATPALRARLHAERDRMRELITAALREHSGAGLDAFTADLLTGTAAAALEAADREWMRSDGAADRAALLDRAFALLSPSAGGQGIR</sequence>
<dbReference type="Pfam" id="PF00440">
    <property type="entry name" value="TetR_N"/>
    <property type="match status" value="1"/>
</dbReference>
<dbReference type="Gene3D" id="1.10.357.10">
    <property type="entry name" value="Tetracycline Repressor, domain 2"/>
    <property type="match status" value="1"/>
</dbReference>
<keyword evidence="3" id="KW-0804">Transcription</keyword>
<dbReference type="RefSeq" id="WP_344265889.1">
    <property type="nucleotide sequence ID" value="NZ_BAAAMR010000019.1"/>
</dbReference>
<keyword evidence="7" id="KW-1185">Reference proteome</keyword>
<evidence type="ECO:0000256" key="4">
    <source>
        <dbReference type="PROSITE-ProRule" id="PRU00335"/>
    </source>
</evidence>
<dbReference type="PROSITE" id="PS50977">
    <property type="entry name" value="HTH_TETR_2"/>
    <property type="match status" value="1"/>
</dbReference>
<dbReference type="Proteomes" id="UP001501020">
    <property type="component" value="Unassembled WGS sequence"/>
</dbReference>
<keyword evidence="1" id="KW-0805">Transcription regulation</keyword>
<name>A0ABP5KSI0_9ACTN</name>
<proteinExistence type="predicted"/>
<evidence type="ECO:0000313" key="6">
    <source>
        <dbReference type="EMBL" id="GAA2133713.1"/>
    </source>
</evidence>
<dbReference type="InterPro" id="IPR050109">
    <property type="entry name" value="HTH-type_TetR-like_transc_reg"/>
</dbReference>
<comment type="caution">
    <text evidence="6">The sequence shown here is derived from an EMBL/GenBank/DDBJ whole genome shotgun (WGS) entry which is preliminary data.</text>
</comment>
<dbReference type="InterPro" id="IPR041347">
    <property type="entry name" value="MftR_C"/>
</dbReference>
<dbReference type="InterPro" id="IPR009057">
    <property type="entry name" value="Homeodomain-like_sf"/>
</dbReference>
<keyword evidence="2 4" id="KW-0238">DNA-binding</keyword>